<feature type="chain" id="PRO_5020738074" evidence="11">
    <location>
        <begin position="21"/>
        <end position="356"/>
    </location>
</feature>
<dbReference type="Proteomes" id="UP000295727">
    <property type="component" value="Chromosome 3"/>
</dbReference>
<dbReference type="GO" id="GO:0015288">
    <property type="term" value="F:porin activity"/>
    <property type="evidence" value="ECO:0007669"/>
    <property type="project" value="UniProtKB-KW"/>
</dbReference>
<keyword evidence="6 11" id="KW-0732">Signal</keyword>
<evidence type="ECO:0000256" key="5">
    <source>
        <dbReference type="ARBA" id="ARBA00022692"/>
    </source>
</evidence>
<dbReference type="PANTHER" id="PTHR34501">
    <property type="entry name" value="PROTEIN YDDL-RELATED"/>
    <property type="match status" value="1"/>
</dbReference>
<keyword evidence="4" id="KW-1134">Transmembrane beta strand</keyword>
<comment type="subunit">
    <text evidence="2">Homotrimer.</text>
</comment>
<keyword evidence="3" id="KW-0813">Transport</keyword>
<dbReference type="GO" id="GO:0006811">
    <property type="term" value="P:monoatomic ion transport"/>
    <property type="evidence" value="ECO:0007669"/>
    <property type="project" value="UniProtKB-KW"/>
</dbReference>
<dbReference type="Gene3D" id="2.40.160.10">
    <property type="entry name" value="Porin"/>
    <property type="match status" value="1"/>
</dbReference>
<dbReference type="KEGG" id="ppai:E1956_33650"/>
<protein>
    <submittedName>
        <fullName evidence="13">Porin</fullName>
    </submittedName>
</protein>
<accession>A0A4P7D6G5</accession>
<name>A0A4P7D6G5_9BURK</name>
<feature type="signal peptide" evidence="11">
    <location>
        <begin position="1"/>
        <end position="20"/>
    </location>
</feature>
<dbReference type="PANTHER" id="PTHR34501:SF9">
    <property type="entry name" value="MAJOR OUTER MEMBRANE PROTEIN P.IA"/>
    <property type="match status" value="1"/>
</dbReference>
<organism evidence="13 14">
    <name type="scientific">Paraburkholderia pallida</name>
    <dbReference type="NCBI Taxonomy" id="2547399"/>
    <lineage>
        <taxon>Bacteria</taxon>
        <taxon>Pseudomonadati</taxon>
        <taxon>Pseudomonadota</taxon>
        <taxon>Betaproteobacteria</taxon>
        <taxon>Burkholderiales</taxon>
        <taxon>Burkholderiaceae</taxon>
        <taxon>Paraburkholderia</taxon>
    </lineage>
</organism>
<dbReference type="InterPro" id="IPR033900">
    <property type="entry name" value="Gram_neg_porin_domain"/>
</dbReference>
<dbReference type="GO" id="GO:0046930">
    <property type="term" value="C:pore complex"/>
    <property type="evidence" value="ECO:0007669"/>
    <property type="project" value="UniProtKB-KW"/>
</dbReference>
<evidence type="ECO:0000256" key="4">
    <source>
        <dbReference type="ARBA" id="ARBA00022452"/>
    </source>
</evidence>
<keyword evidence="9" id="KW-0472">Membrane</keyword>
<dbReference type="Pfam" id="PF13609">
    <property type="entry name" value="Porin_4"/>
    <property type="match status" value="1"/>
</dbReference>
<evidence type="ECO:0000259" key="12">
    <source>
        <dbReference type="Pfam" id="PF13609"/>
    </source>
</evidence>
<dbReference type="EMBL" id="CP038150">
    <property type="protein sequence ID" value="QBR02435.1"/>
    <property type="molecule type" value="Genomic_DNA"/>
</dbReference>
<evidence type="ECO:0000256" key="7">
    <source>
        <dbReference type="ARBA" id="ARBA00023065"/>
    </source>
</evidence>
<comment type="subcellular location">
    <subcellularLocation>
        <location evidence="1">Cell outer membrane</location>
        <topology evidence="1">Multi-pass membrane protein</topology>
    </subcellularLocation>
</comment>
<dbReference type="InterPro" id="IPR023614">
    <property type="entry name" value="Porin_dom_sf"/>
</dbReference>
<evidence type="ECO:0000256" key="1">
    <source>
        <dbReference type="ARBA" id="ARBA00004571"/>
    </source>
</evidence>
<dbReference type="InterPro" id="IPR050298">
    <property type="entry name" value="Gram-neg_bact_OMP"/>
</dbReference>
<evidence type="ECO:0000256" key="10">
    <source>
        <dbReference type="ARBA" id="ARBA00023237"/>
    </source>
</evidence>
<evidence type="ECO:0000256" key="2">
    <source>
        <dbReference type="ARBA" id="ARBA00011233"/>
    </source>
</evidence>
<evidence type="ECO:0000313" key="14">
    <source>
        <dbReference type="Proteomes" id="UP000295727"/>
    </source>
</evidence>
<evidence type="ECO:0000256" key="11">
    <source>
        <dbReference type="SAM" id="SignalP"/>
    </source>
</evidence>
<dbReference type="InterPro" id="IPR002299">
    <property type="entry name" value="Porin_Neis"/>
</dbReference>
<dbReference type="SUPFAM" id="SSF56935">
    <property type="entry name" value="Porins"/>
    <property type="match status" value="1"/>
</dbReference>
<evidence type="ECO:0000313" key="13">
    <source>
        <dbReference type="EMBL" id="QBR02435.1"/>
    </source>
</evidence>
<dbReference type="AlphaFoldDB" id="A0A4P7D6G5"/>
<keyword evidence="14" id="KW-1185">Reference proteome</keyword>
<evidence type="ECO:0000256" key="3">
    <source>
        <dbReference type="ARBA" id="ARBA00022448"/>
    </source>
</evidence>
<dbReference type="GO" id="GO:0009279">
    <property type="term" value="C:cell outer membrane"/>
    <property type="evidence" value="ECO:0007669"/>
    <property type="project" value="UniProtKB-SubCell"/>
</dbReference>
<keyword evidence="10" id="KW-0998">Cell outer membrane</keyword>
<dbReference type="OrthoDB" id="8712661at2"/>
<keyword evidence="7" id="KW-0406">Ion transport</keyword>
<evidence type="ECO:0000256" key="8">
    <source>
        <dbReference type="ARBA" id="ARBA00023114"/>
    </source>
</evidence>
<keyword evidence="8" id="KW-0626">Porin</keyword>
<dbReference type="PRINTS" id="PR00184">
    <property type="entry name" value="NEISSPPORIN"/>
</dbReference>
<evidence type="ECO:0000256" key="6">
    <source>
        <dbReference type="ARBA" id="ARBA00022729"/>
    </source>
</evidence>
<reference evidence="13 14" key="1">
    <citation type="submission" date="2019-03" db="EMBL/GenBank/DDBJ databases">
        <title>Paraburkholderia sp. 7MH5, isolated from subtropical forest soil.</title>
        <authorList>
            <person name="Gao Z.-H."/>
            <person name="Qiu L.-H."/>
        </authorList>
    </citation>
    <scope>NUCLEOTIDE SEQUENCE [LARGE SCALE GENOMIC DNA]</scope>
    <source>
        <strain evidence="13 14">7MH5</strain>
    </source>
</reference>
<proteinExistence type="predicted"/>
<feature type="domain" description="Porin" evidence="12">
    <location>
        <begin position="16"/>
        <end position="324"/>
    </location>
</feature>
<dbReference type="CDD" id="cd00342">
    <property type="entry name" value="gram_neg_porins"/>
    <property type="match status" value="1"/>
</dbReference>
<sequence length="356" mass="38336">MKKLALFVALATIGICNANAQSSVTLYGRIAAGFDYVTNVATPDGQSKNNFRFGSNQYGYSWFGLKGDEDLGGGLHAVFKLESLFTSGTGETPPDLIFTRDAYVGLSYDKLGSLWLGRAMSLTDETGWYIDPLGEQVGTGIANFAYGRAWGPRPNVVTYNSPKWAGFSFRVQNGLGGEAGNFRGGRQFSVSAQYTLAGFAAYGVYEEIRDANGKFSDLYSASREYMIGGTYTLGPVKFFTGYQQLVSSGQDTVATTFNPFAATRSQQEWLGASWQATPALAFQAGWYHGNVNHGGGTGNLGALGTTYNLSARTFLYLTVGAMFNGKQSSFPVETTDSLPLPGHNQQGGYVGVMHFF</sequence>
<gene>
    <name evidence="13" type="ORF">E1956_33650</name>
</gene>
<evidence type="ECO:0000256" key="9">
    <source>
        <dbReference type="ARBA" id="ARBA00023136"/>
    </source>
</evidence>
<keyword evidence="5" id="KW-0812">Transmembrane</keyword>